<keyword evidence="3" id="KW-1185">Reference proteome</keyword>
<dbReference type="OrthoDB" id="10253954at2759"/>
<comment type="caution">
    <text evidence="2">The sequence shown here is derived from an EMBL/GenBank/DDBJ whole genome shotgun (WGS) entry which is preliminary data.</text>
</comment>
<evidence type="ECO:0000256" key="1">
    <source>
        <dbReference type="SAM" id="SignalP"/>
    </source>
</evidence>
<feature type="chain" id="PRO_5002168986" evidence="1">
    <location>
        <begin position="25"/>
        <end position="380"/>
    </location>
</feature>
<organism evidence="2 3">
    <name type="scientific">Thelohanellus kitauei</name>
    <name type="common">Myxosporean</name>
    <dbReference type="NCBI Taxonomy" id="669202"/>
    <lineage>
        <taxon>Eukaryota</taxon>
        <taxon>Metazoa</taxon>
        <taxon>Cnidaria</taxon>
        <taxon>Myxozoa</taxon>
        <taxon>Myxosporea</taxon>
        <taxon>Bivalvulida</taxon>
        <taxon>Platysporina</taxon>
        <taxon>Myxobolidae</taxon>
        <taxon>Thelohanellus</taxon>
    </lineage>
</organism>
<dbReference type="Proteomes" id="UP000031668">
    <property type="component" value="Unassembled WGS sequence"/>
</dbReference>
<sequence>MYHPAIHQLMLQYVFLGFLRLCNLQRRQANEFCKFSYDRYTTHIHFWIYCPFTTVKCVLKQSYFFHREYLPTICGNKTCDENCSNKNVTNLRPFTPYQFRFEVFTEKSRYVADYTVFFNTWTRPLDIVFAVSEVGANYVKLEVKNLDINAECILDFSAPHPVKSAINELIFKQFTISGHQDNVRDLRCVDRMITPLQKDTLYNFVLRTNSNGGKPQLIQAKTSKSTVWKNYTGSQVEFRLKFKDPMFINFNYVLPDLSGTWLPRDRTRRFRLPETQLEFCQSSSNNTYKLSFEELSIFGIPYFRFSLSYQEKMIVYCLMRKTIGNIKETQTIISHETKRERCAKSEIGVSVIILQGLSEESENNFIFDGSWDFRPNTFRL</sequence>
<dbReference type="AlphaFoldDB" id="A0A0C2MUC0"/>
<proteinExistence type="predicted"/>
<dbReference type="EMBL" id="JWZT01001930">
    <property type="protein sequence ID" value="KII70921.1"/>
    <property type="molecule type" value="Genomic_DNA"/>
</dbReference>
<name>A0A0C2MUC0_THEKT</name>
<keyword evidence="1" id="KW-0732">Signal</keyword>
<accession>A0A0C2MUC0</accession>
<reference evidence="2 3" key="1">
    <citation type="journal article" date="2014" name="Genome Biol. Evol.">
        <title>The genome of the myxosporean Thelohanellus kitauei shows adaptations to nutrient acquisition within its fish host.</title>
        <authorList>
            <person name="Yang Y."/>
            <person name="Xiong J."/>
            <person name="Zhou Z."/>
            <person name="Huo F."/>
            <person name="Miao W."/>
            <person name="Ran C."/>
            <person name="Liu Y."/>
            <person name="Zhang J."/>
            <person name="Feng J."/>
            <person name="Wang M."/>
            <person name="Wang M."/>
            <person name="Wang L."/>
            <person name="Yao B."/>
        </authorList>
    </citation>
    <scope>NUCLEOTIDE SEQUENCE [LARGE SCALE GENOMIC DNA]</scope>
    <source>
        <strain evidence="2">Wuqing</strain>
    </source>
</reference>
<protein>
    <submittedName>
        <fullName evidence="2">Uncharacterized protein</fullName>
    </submittedName>
</protein>
<gene>
    <name evidence="2" type="ORF">RF11_13178</name>
</gene>
<feature type="signal peptide" evidence="1">
    <location>
        <begin position="1"/>
        <end position="24"/>
    </location>
</feature>
<evidence type="ECO:0000313" key="2">
    <source>
        <dbReference type="EMBL" id="KII70921.1"/>
    </source>
</evidence>
<evidence type="ECO:0000313" key="3">
    <source>
        <dbReference type="Proteomes" id="UP000031668"/>
    </source>
</evidence>